<feature type="signal peptide" evidence="3">
    <location>
        <begin position="1"/>
        <end position="18"/>
    </location>
</feature>
<protein>
    <recommendedName>
        <fullName evidence="6">Gram-positive cocci surface proteins LPxTG domain-containing protein</fullName>
    </recommendedName>
</protein>
<organism evidence="4 5">
    <name type="scientific">Streptomyces lannensis</name>
    <dbReference type="NCBI Taxonomy" id="766498"/>
    <lineage>
        <taxon>Bacteria</taxon>
        <taxon>Bacillati</taxon>
        <taxon>Actinomycetota</taxon>
        <taxon>Actinomycetes</taxon>
        <taxon>Kitasatosporales</taxon>
        <taxon>Streptomycetaceae</taxon>
        <taxon>Streptomyces</taxon>
    </lineage>
</organism>
<dbReference type="RefSeq" id="WP_382692961.1">
    <property type="nucleotide sequence ID" value="NZ_BAAAZA010000003.1"/>
</dbReference>
<feature type="chain" id="PRO_5047319781" description="Gram-positive cocci surface proteins LPxTG domain-containing protein" evidence="3">
    <location>
        <begin position="19"/>
        <end position="258"/>
    </location>
</feature>
<comment type="caution">
    <text evidence="4">The sequence shown here is derived from an EMBL/GenBank/DDBJ whole genome shotgun (WGS) entry which is preliminary data.</text>
</comment>
<proteinExistence type="predicted"/>
<keyword evidence="3" id="KW-0732">Signal</keyword>
<evidence type="ECO:0000313" key="5">
    <source>
        <dbReference type="Proteomes" id="UP001501563"/>
    </source>
</evidence>
<gene>
    <name evidence="4" type="ORF">GCM10022207_12440</name>
</gene>
<evidence type="ECO:0008006" key="6">
    <source>
        <dbReference type="Google" id="ProtNLM"/>
    </source>
</evidence>
<evidence type="ECO:0000256" key="1">
    <source>
        <dbReference type="SAM" id="MobiDB-lite"/>
    </source>
</evidence>
<feature type="region of interest" description="Disordered" evidence="1">
    <location>
        <begin position="191"/>
        <end position="228"/>
    </location>
</feature>
<accession>A0ABP7JRV4</accession>
<keyword evidence="2" id="KW-1133">Transmembrane helix</keyword>
<evidence type="ECO:0000256" key="3">
    <source>
        <dbReference type="SAM" id="SignalP"/>
    </source>
</evidence>
<name>A0ABP7JRV4_9ACTN</name>
<feature type="transmembrane region" description="Helical" evidence="2">
    <location>
        <begin position="233"/>
        <end position="254"/>
    </location>
</feature>
<dbReference type="Proteomes" id="UP001501563">
    <property type="component" value="Unassembled WGS sequence"/>
</dbReference>
<keyword evidence="2" id="KW-0812">Transmembrane</keyword>
<sequence>MRLSRRPRLAPAVPCALAATVLLPQASAITLTADQRTGCVATSGTSFPLTTRIRGGPGAYESGGAAHTWFIDLKNTTAHRCDSIHPVLVLVDAARAMTAAQPRLEFFDGGRPHPVAFIRTDRAELVGVFDGGLPGFTVDPGRTLSVKVRLALAPGARPDDVVANAAIVQRHGNDGDWVGESNDYRFRVEAAGGPTGARTEAEQRTQPPAPRRSPAGDTLADAGPRQTHGLDGMSTGLLVMAGAVLVAGLPVLLYRRRR</sequence>
<keyword evidence="2" id="KW-0472">Membrane</keyword>
<reference evidence="5" key="1">
    <citation type="journal article" date="2019" name="Int. J. Syst. Evol. Microbiol.">
        <title>The Global Catalogue of Microorganisms (GCM) 10K type strain sequencing project: providing services to taxonomists for standard genome sequencing and annotation.</title>
        <authorList>
            <consortium name="The Broad Institute Genomics Platform"/>
            <consortium name="The Broad Institute Genome Sequencing Center for Infectious Disease"/>
            <person name="Wu L."/>
            <person name="Ma J."/>
        </authorList>
    </citation>
    <scope>NUCLEOTIDE SEQUENCE [LARGE SCALE GENOMIC DNA]</scope>
    <source>
        <strain evidence="5">JCM 16578</strain>
    </source>
</reference>
<keyword evidence="5" id="KW-1185">Reference proteome</keyword>
<dbReference type="EMBL" id="BAAAZA010000003">
    <property type="protein sequence ID" value="GAA3851588.1"/>
    <property type="molecule type" value="Genomic_DNA"/>
</dbReference>
<evidence type="ECO:0000256" key="2">
    <source>
        <dbReference type="SAM" id="Phobius"/>
    </source>
</evidence>
<evidence type="ECO:0000313" key="4">
    <source>
        <dbReference type="EMBL" id="GAA3851588.1"/>
    </source>
</evidence>